<feature type="chain" id="PRO_5013869885" description="TM2 domain-containing protein" evidence="8">
    <location>
        <begin position="23"/>
        <end position="189"/>
    </location>
</feature>
<comment type="similarity">
    <text evidence="2">Belongs to the TM2 family.</text>
</comment>
<protein>
    <recommendedName>
        <fullName evidence="9">TM2 domain-containing protein</fullName>
    </recommendedName>
</protein>
<evidence type="ECO:0000256" key="2">
    <source>
        <dbReference type="ARBA" id="ARBA00008284"/>
    </source>
</evidence>
<keyword evidence="3" id="KW-0812">Transmembrane</keyword>
<evidence type="ECO:0000256" key="8">
    <source>
        <dbReference type="SAM" id="SignalP"/>
    </source>
</evidence>
<keyword evidence="4 8" id="KW-0732">Signal</keyword>
<keyword evidence="5" id="KW-1133">Transmembrane helix</keyword>
<dbReference type="Proteomes" id="UP000230750">
    <property type="component" value="Unassembled WGS sequence"/>
</dbReference>
<proteinExistence type="inferred from homology"/>
<evidence type="ECO:0000259" key="9">
    <source>
        <dbReference type="Pfam" id="PF05154"/>
    </source>
</evidence>
<reference evidence="10 11" key="1">
    <citation type="journal article" date="2017" name="PLoS Biol.">
        <title>The sea cucumber genome provides insights into morphological evolution and visceral regeneration.</title>
        <authorList>
            <person name="Zhang X."/>
            <person name="Sun L."/>
            <person name="Yuan J."/>
            <person name="Sun Y."/>
            <person name="Gao Y."/>
            <person name="Zhang L."/>
            <person name="Li S."/>
            <person name="Dai H."/>
            <person name="Hamel J.F."/>
            <person name="Liu C."/>
            <person name="Yu Y."/>
            <person name="Liu S."/>
            <person name="Lin W."/>
            <person name="Guo K."/>
            <person name="Jin S."/>
            <person name="Xu P."/>
            <person name="Storey K.B."/>
            <person name="Huan P."/>
            <person name="Zhang T."/>
            <person name="Zhou Y."/>
            <person name="Zhang J."/>
            <person name="Lin C."/>
            <person name="Li X."/>
            <person name="Xing L."/>
            <person name="Huo D."/>
            <person name="Sun M."/>
            <person name="Wang L."/>
            <person name="Mercier A."/>
            <person name="Li F."/>
            <person name="Yang H."/>
            <person name="Xiang J."/>
        </authorList>
    </citation>
    <scope>NUCLEOTIDE SEQUENCE [LARGE SCALE GENOMIC DNA]</scope>
    <source>
        <strain evidence="10">Shaxun</strain>
        <tissue evidence="10">Muscle</tissue>
    </source>
</reference>
<dbReference type="PANTHER" id="PTHR21016:SF1">
    <property type="entry name" value="TM2 DOMAIN-CONTAINING PROTEIN 1"/>
    <property type="match status" value="1"/>
</dbReference>
<dbReference type="STRING" id="307972.A0A2G8KIW6"/>
<organism evidence="10 11">
    <name type="scientific">Stichopus japonicus</name>
    <name type="common">Sea cucumber</name>
    <dbReference type="NCBI Taxonomy" id="307972"/>
    <lineage>
        <taxon>Eukaryota</taxon>
        <taxon>Metazoa</taxon>
        <taxon>Echinodermata</taxon>
        <taxon>Eleutherozoa</taxon>
        <taxon>Echinozoa</taxon>
        <taxon>Holothuroidea</taxon>
        <taxon>Aspidochirotacea</taxon>
        <taxon>Aspidochirotida</taxon>
        <taxon>Stichopodidae</taxon>
        <taxon>Apostichopus</taxon>
    </lineage>
</organism>
<gene>
    <name evidence="10" type="ORF">BSL78_15217</name>
</gene>
<sequence>MKQQLLLPILISLAQLPATSWSIEDKELTCKNLEVGQYVCDDERDPETQEIKNCHKNRTASVRCETVAGLQCDGSQLGPNGTEFQKEVPCVYTNGKSHRTAVLLSIFLGMLGADRFYLGYYAIGLLKFCTMGLLFVGQFVDFILIATQDSLPFIEVLTATSDQGVASVSSHVGFSRGDSTSRFPNWSWQ</sequence>
<comment type="caution">
    <text evidence="10">The sequence shown here is derived from an EMBL/GenBank/DDBJ whole genome shotgun (WGS) entry which is preliminary data.</text>
</comment>
<comment type="subcellular location">
    <subcellularLocation>
        <location evidence="1">Membrane</location>
        <topology evidence="1">Multi-pass membrane protein</topology>
    </subcellularLocation>
</comment>
<evidence type="ECO:0000313" key="10">
    <source>
        <dbReference type="EMBL" id="PIK47917.1"/>
    </source>
</evidence>
<feature type="signal peptide" evidence="8">
    <location>
        <begin position="1"/>
        <end position="22"/>
    </location>
</feature>
<accession>A0A2G8KIW6</accession>
<evidence type="ECO:0000256" key="7">
    <source>
        <dbReference type="ARBA" id="ARBA00023180"/>
    </source>
</evidence>
<evidence type="ECO:0000256" key="3">
    <source>
        <dbReference type="ARBA" id="ARBA00022692"/>
    </source>
</evidence>
<evidence type="ECO:0000256" key="6">
    <source>
        <dbReference type="ARBA" id="ARBA00023136"/>
    </source>
</evidence>
<dbReference type="EMBL" id="MRZV01000550">
    <property type="protein sequence ID" value="PIK47917.1"/>
    <property type="molecule type" value="Genomic_DNA"/>
</dbReference>
<evidence type="ECO:0000256" key="5">
    <source>
        <dbReference type="ARBA" id="ARBA00022989"/>
    </source>
</evidence>
<dbReference type="GO" id="GO:0016020">
    <property type="term" value="C:membrane"/>
    <property type="evidence" value="ECO:0007669"/>
    <property type="project" value="UniProtKB-SubCell"/>
</dbReference>
<dbReference type="OrthoDB" id="5804096at2759"/>
<dbReference type="AlphaFoldDB" id="A0A2G8KIW6"/>
<keyword evidence="7" id="KW-0325">Glycoprotein</keyword>
<keyword evidence="6" id="KW-0472">Membrane</keyword>
<feature type="domain" description="TM2" evidence="9">
    <location>
        <begin position="94"/>
        <end position="143"/>
    </location>
</feature>
<evidence type="ECO:0000256" key="4">
    <source>
        <dbReference type="ARBA" id="ARBA00022729"/>
    </source>
</evidence>
<evidence type="ECO:0000313" key="11">
    <source>
        <dbReference type="Proteomes" id="UP000230750"/>
    </source>
</evidence>
<dbReference type="PANTHER" id="PTHR21016">
    <property type="entry name" value="BETA-AMYLOID BINDING PROTEIN-RELATED"/>
    <property type="match status" value="1"/>
</dbReference>
<dbReference type="InterPro" id="IPR050932">
    <property type="entry name" value="TM2D1-3-like"/>
</dbReference>
<keyword evidence="11" id="KW-1185">Reference proteome</keyword>
<dbReference type="InterPro" id="IPR007829">
    <property type="entry name" value="TM2"/>
</dbReference>
<evidence type="ECO:0000256" key="1">
    <source>
        <dbReference type="ARBA" id="ARBA00004141"/>
    </source>
</evidence>
<name>A0A2G8KIW6_STIJA</name>
<dbReference type="Pfam" id="PF05154">
    <property type="entry name" value="TM2"/>
    <property type="match status" value="1"/>
</dbReference>